<dbReference type="Proteomes" id="UP000199518">
    <property type="component" value="Unassembled WGS sequence"/>
</dbReference>
<accession>A0A1I3RET8</accession>
<dbReference type="AlphaFoldDB" id="A0A1I3RET8"/>
<dbReference type="RefSeq" id="WP_139228650.1">
    <property type="nucleotide sequence ID" value="NZ_FOQD01000020.1"/>
</dbReference>
<proteinExistence type="predicted"/>
<dbReference type="EMBL" id="FOQD01000020">
    <property type="protein sequence ID" value="SFJ44219.1"/>
    <property type="molecule type" value="Genomic_DNA"/>
</dbReference>
<evidence type="ECO:0000313" key="2">
    <source>
        <dbReference type="Proteomes" id="UP000199518"/>
    </source>
</evidence>
<evidence type="ECO:0000313" key="1">
    <source>
        <dbReference type="EMBL" id="SFJ44219.1"/>
    </source>
</evidence>
<sequence>MKFSPNVNIRRDDSLEDGQIIAPLHICRDLLNTASGASMIVGQEGDDVVYLCPRLYDELVSTLPTEAN</sequence>
<keyword evidence="2" id="KW-1185">Reference proteome</keyword>
<protein>
    <submittedName>
        <fullName evidence="1">Uncharacterized protein</fullName>
    </submittedName>
</protein>
<organism evidence="1 2">
    <name type="scientific">Planctomicrobium piriforme</name>
    <dbReference type="NCBI Taxonomy" id="1576369"/>
    <lineage>
        <taxon>Bacteria</taxon>
        <taxon>Pseudomonadati</taxon>
        <taxon>Planctomycetota</taxon>
        <taxon>Planctomycetia</taxon>
        <taxon>Planctomycetales</taxon>
        <taxon>Planctomycetaceae</taxon>
        <taxon>Planctomicrobium</taxon>
    </lineage>
</organism>
<name>A0A1I3RET8_9PLAN</name>
<reference evidence="2" key="1">
    <citation type="submission" date="2016-10" db="EMBL/GenBank/DDBJ databases">
        <authorList>
            <person name="Varghese N."/>
            <person name="Submissions S."/>
        </authorList>
    </citation>
    <scope>NUCLEOTIDE SEQUENCE [LARGE SCALE GENOMIC DNA]</scope>
    <source>
        <strain evidence="2">DSM 26348</strain>
    </source>
</reference>
<gene>
    <name evidence="1" type="ORF">SAMN05421753_12094</name>
</gene>